<dbReference type="PANTHER" id="PTHR30069:SF46">
    <property type="entry name" value="OAR PROTEIN"/>
    <property type="match status" value="1"/>
</dbReference>
<keyword evidence="9" id="KW-0121">Carboxypeptidase</keyword>
<dbReference type="InterPro" id="IPR012910">
    <property type="entry name" value="Plug_dom"/>
</dbReference>
<keyword evidence="6" id="KW-0998">Cell outer membrane</keyword>
<feature type="domain" description="TonB-dependent receptor plug" evidence="7">
    <location>
        <begin position="148"/>
        <end position="252"/>
    </location>
</feature>
<name>A0A9J7BTB5_9BACT</name>
<evidence type="ECO:0000256" key="3">
    <source>
        <dbReference type="ARBA" id="ARBA00022452"/>
    </source>
</evidence>
<sequence length="1198" mass="130615">MERYYTLRECLKWRRRDALSWLGCLLALLIPAMALHAQEFRGTITGQVTDEKSAVLQGATVIAVGPQQTYKAETTAKGDFTIPLVQPGTYSISAEVQGFKKTEQQGLVIDVSSKVNVNLVLAVGTVSETVTVTAESATVNTVDASGGTVIAPEQVQSLPMNGRQMYTLLSLTPGVKGSDPGTQASGLNESNGYSINGNWGNYNQFSLNGAPVSQQNGGGSGTWNISPSVDAVEEFKVMTNTYDAQYGRTNGGTVNTILKSGTSQYHGTAFDYWRNAVLDTNRFDLKQAGVPKQAHNLHQFGGTVGGPVPGLRKNTFFFFSWESWREARPGSVTENTITSDMLPGSDGSVDLSNYLAAIGATNGIYDPLTTYCVTEGSNGCSKWARQQFPGNVIPANRIDPVGVALLKLLPKATRSGYLNNYVVGNPGHYSYNQPIGRLDHNFSDKTRAYGMIAVYSSKSLQSGNAFPGAAAFNSNGYNNTQYTISPVVDVTHTFRNNLFMDVRASYNRMNNESPDGAEAAGLANVTAASIGLTMPAIPTTHNNYLPEIHADDGILPNFVGNVVNPSIFETYNIAPSLTHVIGRSTLHYGGEYNWYHDIANGVRRPNGGFNFGPGFTQKDPYQNSADGSTIAGFLLGYPSWGGVEYNDPTYESYKDYALFIQDDWKVNHRLALNVGLRYENETSPMDRWGRLQAGICLTCTNPISGTLPTVTMPNGTTFPSTIMAGLKFQTDRTPYENTWGILLPKFGATFSLTNNLVVRGGWGLYRALGFELGGTSTWDANTGYNTSFDNGRTPNPAFRTGTPFTDGYITPPGDSKGLASGDGDGIWEDSWNRKIPYTQQFSFGLQGGLRGGIVWDVEYVGARTFDLRAGMQRNHLTPTEFAQGMADSSYLDTLMPNPFQGNALIPSATYLGSHSQVSVKEMMVPYPQYDSVWGPELWEWNTPQGYSHYDSLVGKAEKRFSNGSWLSNGLSFTTAFTWSKVISATSRLNNGWLTDPEPTYEIDGSDRPFLFSFGGVYKLPVGRGGVVARDAHGILGGALNDWQLNFIVQDQSGQPVSFPNNWNYTCGSFDIRPAHKSWGSYLNNSQPNCFHGFPEYEAITLKDRTSAVRTPWAPQEQLGLQKGFQLLEKTSLQFRAEAFNLTNTPIFNGPNTGGPNTPVIRQANIPANLPGAYTGYGTVGPSIQNEPREIQLSLKILF</sequence>
<keyword evidence="2" id="KW-0813">Transport</keyword>
<keyword evidence="10" id="KW-1185">Reference proteome</keyword>
<dbReference type="RefSeq" id="WP_260795441.1">
    <property type="nucleotide sequence ID" value="NZ_CP093313.1"/>
</dbReference>
<keyword evidence="9" id="KW-0378">Hydrolase</keyword>
<gene>
    <name evidence="9" type="ORF">MOP44_07795</name>
</gene>
<feature type="domain" description="TonB-dependent transporter Oar-like beta-barrel" evidence="8">
    <location>
        <begin position="257"/>
        <end position="1191"/>
    </location>
</feature>
<comment type="subcellular location">
    <subcellularLocation>
        <location evidence="1">Cell outer membrane</location>
        <topology evidence="1">Multi-pass membrane protein</topology>
    </subcellularLocation>
</comment>
<dbReference type="SUPFAM" id="SSF49452">
    <property type="entry name" value="Starch-binding domain-like"/>
    <property type="match status" value="1"/>
</dbReference>
<dbReference type="AlphaFoldDB" id="A0A9J7BTB5"/>
<evidence type="ECO:0000256" key="2">
    <source>
        <dbReference type="ARBA" id="ARBA00022448"/>
    </source>
</evidence>
<evidence type="ECO:0000313" key="10">
    <source>
        <dbReference type="Proteomes" id="UP001059380"/>
    </source>
</evidence>
<dbReference type="InterPro" id="IPR039426">
    <property type="entry name" value="TonB-dep_rcpt-like"/>
</dbReference>
<keyword evidence="9" id="KW-0645">Protease</keyword>
<dbReference type="Gene3D" id="2.60.40.1120">
    <property type="entry name" value="Carboxypeptidase-like, regulatory domain"/>
    <property type="match status" value="1"/>
</dbReference>
<dbReference type="Proteomes" id="UP001059380">
    <property type="component" value="Chromosome"/>
</dbReference>
<dbReference type="Gene3D" id="2.170.130.10">
    <property type="entry name" value="TonB-dependent receptor, plug domain"/>
    <property type="match status" value="1"/>
</dbReference>
<evidence type="ECO:0000256" key="1">
    <source>
        <dbReference type="ARBA" id="ARBA00004571"/>
    </source>
</evidence>
<evidence type="ECO:0000259" key="7">
    <source>
        <dbReference type="Pfam" id="PF07715"/>
    </source>
</evidence>
<keyword evidence="3" id="KW-1134">Transmembrane beta strand</keyword>
<evidence type="ECO:0000256" key="5">
    <source>
        <dbReference type="ARBA" id="ARBA00023136"/>
    </source>
</evidence>
<organism evidence="9 10">
    <name type="scientific">Occallatibacter riparius</name>
    <dbReference type="NCBI Taxonomy" id="1002689"/>
    <lineage>
        <taxon>Bacteria</taxon>
        <taxon>Pseudomonadati</taxon>
        <taxon>Acidobacteriota</taxon>
        <taxon>Terriglobia</taxon>
        <taxon>Terriglobales</taxon>
        <taxon>Acidobacteriaceae</taxon>
        <taxon>Occallatibacter</taxon>
    </lineage>
</organism>
<proteinExistence type="predicted"/>
<dbReference type="Gene3D" id="2.40.170.20">
    <property type="entry name" value="TonB-dependent receptor, beta-barrel domain"/>
    <property type="match status" value="1"/>
</dbReference>
<dbReference type="GO" id="GO:0030246">
    <property type="term" value="F:carbohydrate binding"/>
    <property type="evidence" value="ECO:0007669"/>
    <property type="project" value="InterPro"/>
</dbReference>
<dbReference type="SUPFAM" id="SSF56935">
    <property type="entry name" value="Porins"/>
    <property type="match status" value="1"/>
</dbReference>
<dbReference type="GO" id="GO:0044718">
    <property type="term" value="P:siderophore transmembrane transport"/>
    <property type="evidence" value="ECO:0007669"/>
    <property type="project" value="TreeGrafter"/>
</dbReference>
<dbReference type="EMBL" id="CP093313">
    <property type="protein sequence ID" value="UWZ85833.1"/>
    <property type="molecule type" value="Genomic_DNA"/>
</dbReference>
<dbReference type="GO" id="GO:0009279">
    <property type="term" value="C:cell outer membrane"/>
    <property type="evidence" value="ECO:0007669"/>
    <property type="project" value="UniProtKB-SubCell"/>
</dbReference>
<dbReference type="InterPro" id="IPR036942">
    <property type="entry name" value="Beta-barrel_TonB_sf"/>
</dbReference>
<reference evidence="9" key="1">
    <citation type="submission" date="2021-04" db="EMBL/GenBank/DDBJ databases">
        <title>Phylogenetic analysis of Acidobacteriaceae.</title>
        <authorList>
            <person name="Qiu L."/>
            <person name="Zhang Q."/>
        </authorList>
    </citation>
    <scope>NUCLEOTIDE SEQUENCE</scope>
    <source>
        <strain evidence="9">DSM 25168</strain>
    </source>
</reference>
<evidence type="ECO:0000256" key="4">
    <source>
        <dbReference type="ARBA" id="ARBA00022692"/>
    </source>
</evidence>
<dbReference type="PANTHER" id="PTHR30069">
    <property type="entry name" value="TONB-DEPENDENT OUTER MEMBRANE RECEPTOR"/>
    <property type="match status" value="1"/>
</dbReference>
<dbReference type="GO" id="GO:0015344">
    <property type="term" value="F:siderophore uptake transmembrane transporter activity"/>
    <property type="evidence" value="ECO:0007669"/>
    <property type="project" value="TreeGrafter"/>
</dbReference>
<keyword evidence="4" id="KW-0812">Transmembrane</keyword>
<dbReference type="Pfam" id="PF25183">
    <property type="entry name" value="OMP_b-brl_4"/>
    <property type="match status" value="1"/>
</dbReference>
<dbReference type="GO" id="GO:0004180">
    <property type="term" value="F:carboxypeptidase activity"/>
    <property type="evidence" value="ECO:0007669"/>
    <property type="project" value="UniProtKB-KW"/>
</dbReference>
<dbReference type="Pfam" id="PF07715">
    <property type="entry name" value="Plug"/>
    <property type="match status" value="1"/>
</dbReference>
<dbReference type="InterPro" id="IPR037066">
    <property type="entry name" value="Plug_dom_sf"/>
</dbReference>
<keyword evidence="5" id="KW-0472">Membrane</keyword>
<evidence type="ECO:0000259" key="8">
    <source>
        <dbReference type="Pfam" id="PF25183"/>
    </source>
</evidence>
<dbReference type="KEGG" id="orp:MOP44_07795"/>
<dbReference type="InterPro" id="IPR057601">
    <property type="entry name" value="Oar-like_b-barrel"/>
</dbReference>
<evidence type="ECO:0000256" key="6">
    <source>
        <dbReference type="ARBA" id="ARBA00023237"/>
    </source>
</evidence>
<accession>A0A9J7BTB5</accession>
<dbReference type="Pfam" id="PF13620">
    <property type="entry name" value="CarboxypepD_reg"/>
    <property type="match status" value="1"/>
</dbReference>
<dbReference type="InterPro" id="IPR013784">
    <property type="entry name" value="Carb-bd-like_fold"/>
</dbReference>
<evidence type="ECO:0000313" key="9">
    <source>
        <dbReference type="EMBL" id="UWZ85833.1"/>
    </source>
</evidence>
<protein>
    <submittedName>
        <fullName evidence="9">Carboxypeptidase regulatory-like domain-containing protein</fullName>
    </submittedName>
</protein>